<keyword evidence="2" id="KW-0547">Nucleotide-binding</keyword>
<proteinExistence type="predicted"/>
<evidence type="ECO:0000259" key="5">
    <source>
        <dbReference type="PROSITE" id="PS50893"/>
    </source>
</evidence>
<keyword evidence="3" id="KW-0067">ATP-binding</keyword>
<dbReference type="InterPro" id="IPR050611">
    <property type="entry name" value="ABCF"/>
</dbReference>
<dbReference type="SMART" id="SM00382">
    <property type="entry name" value="AAA"/>
    <property type="match status" value="2"/>
</dbReference>
<dbReference type="Pfam" id="PF12848">
    <property type="entry name" value="ABC_tran_Xtn"/>
    <property type="match status" value="1"/>
</dbReference>
<dbReference type="InterPro" id="IPR032781">
    <property type="entry name" value="ABC_tran_Xtn"/>
</dbReference>
<feature type="coiled-coil region" evidence="4">
    <location>
        <begin position="313"/>
        <end position="340"/>
    </location>
</feature>
<keyword evidence="1" id="KW-0677">Repeat</keyword>
<evidence type="ECO:0000256" key="3">
    <source>
        <dbReference type="ARBA" id="ARBA00022840"/>
    </source>
</evidence>
<dbReference type="PROSITE" id="PS00211">
    <property type="entry name" value="ABC_TRANSPORTER_1"/>
    <property type="match status" value="2"/>
</dbReference>
<dbReference type="PROSITE" id="PS50893">
    <property type="entry name" value="ABC_TRANSPORTER_2"/>
    <property type="match status" value="2"/>
</dbReference>
<dbReference type="FunFam" id="3.40.50.300:FF:000011">
    <property type="entry name" value="Putative ABC transporter ATP-binding component"/>
    <property type="match status" value="1"/>
</dbReference>
<dbReference type="InterPro" id="IPR027417">
    <property type="entry name" value="P-loop_NTPase"/>
</dbReference>
<dbReference type="Gene3D" id="3.40.50.300">
    <property type="entry name" value="P-loop containing nucleotide triphosphate hydrolases"/>
    <property type="match status" value="2"/>
</dbReference>
<organism evidence="6 7">
    <name type="scientific">Paraglomus brasilianum</name>
    <dbReference type="NCBI Taxonomy" id="144538"/>
    <lineage>
        <taxon>Eukaryota</taxon>
        <taxon>Fungi</taxon>
        <taxon>Fungi incertae sedis</taxon>
        <taxon>Mucoromycota</taxon>
        <taxon>Glomeromycotina</taxon>
        <taxon>Glomeromycetes</taxon>
        <taxon>Paraglomerales</taxon>
        <taxon>Paraglomeraceae</taxon>
        <taxon>Paraglomus</taxon>
    </lineage>
</organism>
<dbReference type="OrthoDB" id="2110130at2759"/>
<dbReference type="PANTHER" id="PTHR19211">
    <property type="entry name" value="ATP-BINDING TRANSPORT PROTEIN-RELATED"/>
    <property type="match status" value="1"/>
</dbReference>
<dbReference type="CDD" id="cd03221">
    <property type="entry name" value="ABCF_EF-3"/>
    <property type="match status" value="1"/>
</dbReference>
<dbReference type="Pfam" id="PF00005">
    <property type="entry name" value="ABC_tran"/>
    <property type="match status" value="2"/>
</dbReference>
<evidence type="ECO:0000256" key="2">
    <source>
        <dbReference type="ARBA" id="ARBA00022741"/>
    </source>
</evidence>
<protein>
    <submittedName>
        <fullName evidence="6">10435_t:CDS:1</fullName>
    </submittedName>
</protein>
<keyword evidence="7" id="KW-1185">Reference proteome</keyword>
<keyword evidence="4" id="KW-0175">Coiled coil</keyword>
<evidence type="ECO:0000313" key="6">
    <source>
        <dbReference type="EMBL" id="CAG8549415.1"/>
    </source>
</evidence>
<sequence>MDLSSRFFAALPIKVNITAEIKQYIAKTLDGVDDIHGVREATEEYLEMFGLSEEEVNSVYERMHKMETKNNENTCEEKKEKGKDDDVNKAVATMDNLAISDSSSYIQSTNTKAREEKIESLLQPTTSEIVAYAQQSRFHTETLETLNKDIDLKDVNITIGIKEILTDARLQLKTGVHYGLIGRNGVGKSSAIPGISSSIRILHIAQLSPTSISQTVLDAVLSSDTLRSRLLYEKNALESAMSSGRDDQVKQIIGNIREERLERELDEKQKIANLRSGARGHEARREVVRAEGRVGSAKRALQSENESDNNDIYKVATEMLEEIYAKLEQIEADSAEARAQEILHGLGFSHKQQNSPMTSLVSLSGGWRMRVALAQALFLRPDVLLLDEPTNHLDLPAILWLQSYLKTLTDTTLLVVSHDRRFLNATVEEIIRFRDQKLTYHVGDYDEFEENTKNERLKKERMYEAQEKQKKHMEETIQKAQKKAKESGDDKKLGMVASRKKKLSRMGMNKTESGFRFKQNQHRAGFFNTAREQIVLEKPETISNWDIPKPIPLRHHGSLVQLENVSFSYPERQVTLRNVTLRVDMGDRLGFVGANGGGKSTLLNLITGTLTQTTGTINRHSRLNIGYFTQHHVETLPLSISAMSYITSKYPSLTQSAARTYLGKFNITGDLALQPISALSGGQKSRIAFAIQVYDGPQLLVLDEIANHLDMLTIDMLVTVLNDYEGAVIIVSHDRWFMEKVAKKVYMVKDKVVKLLENGINEYVRIVAKEVGVEDEIFEE</sequence>
<feature type="coiled-coil region" evidence="4">
    <location>
        <begin position="449"/>
        <end position="490"/>
    </location>
</feature>
<accession>A0A9N9FQJ5</accession>
<dbReference type="InterPro" id="IPR003439">
    <property type="entry name" value="ABC_transporter-like_ATP-bd"/>
</dbReference>
<dbReference type="InterPro" id="IPR017871">
    <property type="entry name" value="ABC_transporter-like_CS"/>
</dbReference>
<feature type="domain" description="ABC transporter" evidence="5">
    <location>
        <begin position="150"/>
        <end position="461"/>
    </location>
</feature>
<dbReference type="GO" id="GO:0016887">
    <property type="term" value="F:ATP hydrolysis activity"/>
    <property type="evidence" value="ECO:0007669"/>
    <property type="project" value="InterPro"/>
</dbReference>
<dbReference type="EMBL" id="CAJVPI010000552">
    <property type="protein sequence ID" value="CAG8549415.1"/>
    <property type="molecule type" value="Genomic_DNA"/>
</dbReference>
<feature type="domain" description="ABC transporter" evidence="5">
    <location>
        <begin position="560"/>
        <end position="775"/>
    </location>
</feature>
<evidence type="ECO:0000256" key="4">
    <source>
        <dbReference type="SAM" id="Coils"/>
    </source>
</evidence>
<dbReference type="AlphaFoldDB" id="A0A9N9FQJ5"/>
<dbReference type="SUPFAM" id="SSF52540">
    <property type="entry name" value="P-loop containing nucleoside triphosphate hydrolases"/>
    <property type="match status" value="2"/>
</dbReference>
<evidence type="ECO:0000313" key="7">
    <source>
        <dbReference type="Proteomes" id="UP000789739"/>
    </source>
</evidence>
<dbReference type="GO" id="GO:0005524">
    <property type="term" value="F:ATP binding"/>
    <property type="evidence" value="ECO:0007669"/>
    <property type="project" value="UniProtKB-KW"/>
</dbReference>
<dbReference type="PANTHER" id="PTHR19211:SF129">
    <property type="entry name" value="ABC TRANSPORTER ATP-BINDING PROTEIN"/>
    <property type="match status" value="1"/>
</dbReference>
<name>A0A9N9FQJ5_9GLOM</name>
<dbReference type="InterPro" id="IPR003593">
    <property type="entry name" value="AAA+_ATPase"/>
</dbReference>
<dbReference type="Proteomes" id="UP000789739">
    <property type="component" value="Unassembled WGS sequence"/>
</dbReference>
<gene>
    <name evidence="6" type="ORF">PBRASI_LOCUS5005</name>
</gene>
<comment type="caution">
    <text evidence="6">The sequence shown here is derived from an EMBL/GenBank/DDBJ whole genome shotgun (WGS) entry which is preliminary data.</text>
</comment>
<evidence type="ECO:0000256" key="1">
    <source>
        <dbReference type="ARBA" id="ARBA00022737"/>
    </source>
</evidence>
<dbReference type="FunFam" id="3.40.50.300:FF:001092">
    <property type="entry name" value="ATP-binding cassette sub-family F member 2"/>
    <property type="match status" value="1"/>
</dbReference>
<reference evidence="6" key="1">
    <citation type="submission" date="2021-06" db="EMBL/GenBank/DDBJ databases">
        <authorList>
            <person name="Kallberg Y."/>
            <person name="Tangrot J."/>
            <person name="Rosling A."/>
        </authorList>
    </citation>
    <scope>NUCLEOTIDE SEQUENCE</scope>
    <source>
        <strain evidence="6">BR232B</strain>
    </source>
</reference>